<protein>
    <submittedName>
        <fullName evidence="1">Uncharacterized protein</fullName>
    </submittedName>
</protein>
<gene>
    <name evidence="1" type="ORF">K3G42_009202</name>
</gene>
<sequence length="214" mass="24161">MRAQRGPSHKATERQPTKKLKCEKRNRAKLKIPEVDICGNSSHIFSKEPANKIPEANESLPDFPVLKMMLQSEGKVIPKISDELQVDQANFCPETLALGADSRPPVSENEPVFLTRVQNVEEEEEEGEEESCGCLDDLEMEPEEPQDCLEPDNSAFLNEDSNQPLPVDRFFGSVAFMQDLPAPPLARAPTNRREFRKLHFIAKDDDDDEDDDVI</sequence>
<evidence type="ECO:0000313" key="2">
    <source>
        <dbReference type="Proteomes" id="UP000827872"/>
    </source>
</evidence>
<dbReference type="Proteomes" id="UP000827872">
    <property type="component" value="Linkage Group LG16"/>
</dbReference>
<name>A0ACB8EDL5_9SAUR</name>
<proteinExistence type="predicted"/>
<organism evidence="1 2">
    <name type="scientific">Sphaerodactylus townsendi</name>
    <dbReference type="NCBI Taxonomy" id="933632"/>
    <lineage>
        <taxon>Eukaryota</taxon>
        <taxon>Metazoa</taxon>
        <taxon>Chordata</taxon>
        <taxon>Craniata</taxon>
        <taxon>Vertebrata</taxon>
        <taxon>Euteleostomi</taxon>
        <taxon>Lepidosauria</taxon>
        <taxon>Squamata</taxon>
        <taxon>Bifurcata</taxon>
        <taxon>Gekkota</taxon>
        <taxon>Sphaerodactylidae</taxon>
        <taxon>Sphaerodactylus</taxon>
    </lineage>
</organism>
<keyword evidence="2" id="KW-1185">Reference proteome</keyword>
<dbReference type="EMBL" id="CM037629">
    <property type="protein sequence ID" value="KAH7990602.1"/>
    <property type="molecule type" value="Genomic_DNA"/>
</dbReference>
<comment type="caution">
    <text evidence="1">The sequence shown here is derived from an EMBL/GenBank/DDBJ whole genome shotgun (WGS) entry which is preliminary data.</text>
</comment>
<evidence type="ECO:0000313" key="1">
    <source>
        <dbReference type="EMBL" id="KAH7990602.1"/>
    </source>
</evidence>
<reference evidence="1" key="1">
    <citation type="submission" date="2021-08" db="EMBL/GenBank/DDBJ databases">
        <title>The first chromosome-level gecko genome reveals the dynamic sex chromosomes of Neotropical dwarf geckos (Sphaerodactylidae: Sphaerodactylus).</title>
        <authorList>
            <person name="Pinto B.J."/>
            <person name="Keating S.E."/>
            <person name="Gamble T."/>
        </authorList>
    </citation>
    <scope>NUCLEOTIDE SEQUENCE</scope>
    <source>
        <strain evidence="1">TG3544</strain>
    </source>
</reference>
<accession>A0ACB8EDL5</accession>